<evidence type="ECO:0000313" key="7">
    <source>
        <dbReference type="EMBL" id="SYX90210.1"/>
    </source>
</evidence>
<dbReference type="GO" id="GO:0016491">
    <property type="term" value="F:oxidoreductase activity"/>
    <property type="evidence" value="ECO:0007669"/>
    <property type="project" value="UniProtKB-KW"/>
</dbReference>
<keyword evidence="3" id="KW-0285">Flavoprotein</keyword>
<protein>
    <submittedName>
        <fullName evidence="7">Nitroreductase NfnB</fullName>
        <ecNumber evidence="7">1.-.-.-</ecNumber>
    </submittedName>
</protein>
<dbReference type="AlphaFoldDB" id="A0A383RT11"/>
<dbReference type="PANTHER" id="PTHR43673">
    <property type="entry name" value="NAD(P)H NITROREDUCTASE YDGI-RELATED"/>
    <property type="match status" value="1"/>
</dbReference>
<evidence type="ECO:0000259" key="6">
    <source>
        <dbReference type="Pfam" id="PF00881"/>
    </source>
</evidence>
<dbReference type="EC" id="1.-.-.-" evidence="7"/>
<keyword evidence="4" id="KW-0288">FMN</keyword>
<name>A0A383RT11_9PSED</name>
<dbReference type="EMBL" id="UNOZ01000017">
    <property type="protein sequence ID" value="SYX90210.1"/>
    <property type="molecule type" value="Genomic_DNA"/>
</dbReference>
<dbReference type="PANTHER" id="PTHR43673:SF2">
    <property type="entry name" value="NITROREDUCTASE"/>
    <property type="match status" value="1"/>
</dbReference>
<dbReference type="RefSeq" id="WP_119141228.1">
    <property type="nucleotide sequence ID" value="NZ_CBCSFL010000017.1"/>
</dbReference>
<dbReference type="OrthoDB" id="9784375at2"/>
<dbReference type="Pfam" id="PF00881">
    <property type="entry name" value="Nitroreductase"/>
    <property type="match status" value="1"/>
</dbReference>
<gene>
    <name evidence="7" type="primary">nfnB</name>
    <name evidence="7" type="ORF">CCOS865_02476</name>
</gene>
<dbReference type="CDD" id="cd02136">
    <property type="entry name" value="PnbA_NfnB-like"/>
    <property type="match status" value="1"/>
</dbReference>
<keyword evidence="5 7" id="KW-0560">Oxidoreductase</keyword>
<dbReference type="SUPFAM" id="SSF55469">
    <property type="entry name" value="FMN-dependent nitroreductase-like"/>
    <property type="match status" value="1"/>
</dbReference>
<organism evidence="7 8">
    <name type="scientific">Pseudomonas reidholzensis</name>
    <dbReference type="NCBI Taxonomy" id="1785162"/>
    <lineage>
        <taxon>Bacteria</taxon>
        <taxon>Pseudomonadati</taxon>
        <taxon>Pseudomonadota</taxon>
        <taxon>Gammaproteobacteria</taxon>
        <taxon>Pseudomonadales</taxon>
        <taxon>Pseudomonadaceae</taxon>
        <taxon>Pseudomonas</taxon>
    </lineage>
</organism>
<evidence type="ECO:0000256" key="1">
    <source>
        <dbReference type="ARBA" id="ARBA00001917"/>
    </source>
</evidence>
<comment type="cofactor">
    <cofactor evidence="1">
        <name>FMN</name>
        <dbReference type="ChEBI" id="CHEBI:58210"/>
    </cofactor>
</comment>
<evidence type="ECO:0000256" key="5">
    <source>
        <dbReference type="ARBA" id="ARBA00023002"/>
    </source>
</evidence>
<dbReference type="InterPro" id="IPR029479">
    <property type="entry name" value="Nitroreductase"/>
</dbReference>
<feature type="domain" description="Nitroreductase" evidence="6">
    <location>
        <begin position="9"/>
        <end position="198"/>
    </location>
</feature>
<dbReference type="Gene3D" id="3.40.109.10">
    <property type="entry name" value="NADH Oxidase"/>
    <property type="match status" value="1"/>
</dbReference>
<sequence length="226" mass="24894">MATVSEAVTARHSTRAFVPRAVEEGVLREIVDVARYAPSSGNLQPWKLVVLTGAPLERLKAAVSHTLAQAPRGEGMGYPIYPEHLQAAYQARRSQCAEDLYATLGVARDDRLGRGQQFVRNFRFFDAPVGMILAIDRSLEVGQWADLGGFLQTLMLLAHERGLATCAQACWTLVHRTVERQLALGPEWMVFCGVALGYADPDQPINGLRTQREALSEVADFRGFAQ</sequence>
<evidence type="ECO:0000313" key="8">
    <source>
        <dbReference type="Proteomes" id="UP000263595"/>
    </source>
</evidence>
<dbReference type="InterPro" id="IPR000415">
    <property type="entry name" value="Nitroreductase-like"/>
</dbReference>
<accession>A0A383RT11</accession>
<evidence type="ECO:0000256" key="3">
    <source>
        <dbReference type="ARBA" id="ARBA00022630"/>
    </source>
</evidence>
<dbReference type="Proteomes" id="UP000263595">
    <property type="component" value="Unassembled WGS sequence"/>
</dbReference>
<evidence type="ECO:0000256" key="4">
    <source>
        <dbReference type="ARBA" id="ARBA00022643"/>
    </source>
</evidence>
<reference evidence="8" key="1">
    <citation type="submission" date="2018-08" db="EMBL/GenBank/DDBJ databases">
        <authorList>
            <person name="Blom J."/>
        </authorList>
    </citation>
    <scope>NUCLEOTIDE SEQUENCE [LARGE SCALE GENOMIC DNA]</scope>
    <source>
        <strain evidence="8">CCOS 865</strain>
    </source>
</reference>
<keyword evidence="8" id="KW-1185">Reference proteome</keyword>
<comment type="similarity">
    <text evidence="2">Belongs to the nitroreductase family.</text>
</comment>
<proteinExistence type="inferred from homology"/>
<evidence type="ECO:0000256" key="2">
    <source>
        <dbReference type="ARBA" id="ARBA00007118"/>
    </source>
</evidence>